<keyword evidence="4 8" id="KW-0223">Dioxygenase</keyword>
<comment type="similarity">
    <text evidence="2">Belongs to the TfdA dioxygenase family.</text>
</comment>
<dbReference type="HOGENOM" id="CLU_036005_2_0_11"/>
<evidence type="ECO:0000256" key="4">
    <source>
        <dbReference type="ARBA" id="ARBA00022964"/>
    </source>
</evidence>
<evidence type="ECO:0000256" key="3">
    <source>
        <dbReference type="ARBA" id="ARBA00022723"/>
    </source>
</evidence>
<feature type="domain" description="TauD/TfdA-like" evidence="7">
    <location>
        <begin position="11"/>
        <end position="293"/>
    </location>
</feature>
<dbReference type="InterPro" id="IPR003819">
    <property type="entry name" value="TauD/TfdA-like"/>
</dbReference>
<dbReference type="KEGG" id="fri:FraEuI1c_1423"/>
<evidence type="ECO:0000256" key="2">
    <source>
        <dbReference type="ARBA" id="ARBA00005896"/>
    </source>
</evidence>
<keyword evidence="6" id="KW-0408">Iron</keyword>
<keyword evidence="3" id="KW-0479">Metal-binding</keyword>
<protein>
    <submittedName>
        <fullName evidence="8">Taurine catabolism dioxygenase TauD/TfdA</fullName>
    </submittedName>
</protein>
<dbReference type="OrthoDB" id="581608at2"/>
<evidence type="ECO:0000256" key="6">
    <source>
        <dbReference type="ARBA" id="ARBA00023004"/>
    </source>
</evidence>
<proteinExistence type="inferred from homology"/>
<dbReference type="InterPro" id="IPR042098">
    <property type="entry name" value="TauD-like_sf"/>
</dbReference>
<dbReference type="Proteomes" id="UP000002484">
    <property type="component" value="Chromosome"/>
</dbReference>
<dbReference type="PANTHER" id="PTHR43779:SF3">
    <property type="entry name" value="(3R)-3-[(CARBOXYMETHYL)AMINO]FATTY ACID OXYGENASE_DECARBOXYLASE"/>
    <property type="match status" value="1"/>
</dbReference>
<dbReference type="InterPro" id="IPR051178">
    <property type="entry name" value="TfdA_dioxygenase"/>
</dbReference>
<dbReference type="InParanoid" id="E3J539"/>
<evidence type="ECO:0000256" key="5">
    <source>
        <dbReference type="ARBA" id="ARBA00023002"/>
    </source>
</evidence>
<evidence type="ECO:0000313" key="8">
    <source>
        <dbReference type="EMBL" id="ADP79490.1"/>
    </source>
</evidence>
<dbReference type="Gene3D" id="3.60.130.10">
    <property type="entry name" value="Clavaminate synthase-like"/>
    <property type="match status" value="1"/>
</dbReference>
<dbReference type="GO" id="GO:0051213">
    <property type="term" value="F:dioxygenase activity"/>
    <property type="evidence" value="ECO:0007669"/>
    <property type="project" value="UniProtKB-KW"/>
</dbReference>
<organism evidence="8 9">
    <name type="scientific">Pseudofrankia inefficax (strain DSM 45817 / CECT 9037 / DDB 130130 / EuI1c)</name>
    <name type="common">Frankia inefficax</name>
    <dbReference type="NCBI Taxonomy" id="298654"/>
    <lineage>
        <taxon>Bacteria</taxon>
        <taxon>Bacillati</taxon>
        <taxon>Actinomycetota</taxon>
        <taxon>Actinomycetes</taxon>
        <taxon>Frankiales</taxon>
        <taxon>Frankiaceae</taxon>
        <taxon>Pseudofrankia</taxon>
    </lineage>
</organism>
<accession>E3J539</accession>
<keyword evidence="5" id="KW-0560">Oxidoreductase</keyword>
<sequence length="316" mass="35239">MSTITVKDLRDGLPFGARISGITSAALADQAVRQEIADTFERRGVIVFEGVEPSTELQVQISNVFGPLKDHPSKTTTRVDAERWPGVIAISATPDMCIVEIDGKPRISWQPWHFDHCYNDELNRAGVLRAVTVAPDDGLTGFADGIQIWNDLPAEAKAVAADLNVIYTLDLLYPHQRFGLPASFKELRPYANAEQILRNAAALPRAIHPAVWTRETGEKVMHLSPYMAVGFEGQETPDGEEKFHYVWAEVLKVIRPYWHSWKTTDMLIWDNWRMLHEAGGCDPSLDRVMHRTTIKGDYGLGRFEGGVKVGATTSAM</sequence>
<reference evidence="8 9" key="1">
    <citation type="submission" date="2010-10" db="EMBL/GenBank/DDBJ databases">
        <title>Complete sequence of Frankia sp. EuI1c.</title>
        <authorList>
            <consortium name="US DOE Joint Genome Institute"/>
            <person name="Lucas S."/>
            <person name="Copeland A."/>
            <person name="Lapidus A."/>
            <person name="Cheng J.-F."/>
            <person name="Bruce D."/>
            <person name="Goodwin L."/>
            <person name="Pitluck S."/>
            <person name="Chertkov O."/>
            <person name="Detter J.C."/>
            <person name="Han C."/>
            <person name="Tapia R."/>
            <person name="Land M."/>
            <person name="Hauser L."/>
            <person name="Jeffries C."/>
            <person name="Kyrpides N."/>
            <person name="Ivanova N."/>
            <person name="Mikhailova N."/>
            <person name="Beauchemin N."/>
            <person name="Sen A."/>
            <person name="Sur S.A."/>
            <person name="Gtari M."/>
            <person name="Wall L."/>
            <person name="Tisa L."/>
            <person name="Woyke T."/>
        </authorList>
    </citation>
    <scope>NUCLEOTIDE SEQUENCE [LARGE SCALE GENOMIC DNA]</scope>
    <source>
        <strain evidence="9">DSM 45817 / CECT 9037 / EuI1c</strain>
    </source>
</reference>
<dbReference type="SUPFAM" id="SSF51197">
    <property type="entry name" value="Clavaminate synthase-like"/>
    <property type="match status" value="1"/>
</dbReference>
<dbReference type="Pfam" id="PF02668">
    <property type="entry name" value="TauD"/>
    <property type="match status" value="1"/>
</dbReference>
<dbReference type="PANTHER" id="PTHR43779">
    <property type="entry name" value="DIOXYGENASE RV0097-RELATED"/>
    <property type="match status" value="1"/>
</dbReference>
<dbReference type="RefSeq" id="WP_013422610.1">
    <property type="nucleotide sequence ID" value="NC_014666.1"/>
</dbReference>
<comment type="cofactor">
    <cofactor evidence="1">
        <name>Fe(2+)</name>
        <dbReference type="ChEBI" id="CHEBI:29033"/>
    </cofactor>
</comment>
<name>E3J539_PSEI1</name>
<dbReference type="AlphaFoldDB" id="E3J539"/>
<dbReference type="EMBL" id="CP002299">
    <property type="protein sequence ID" value="ADP79490.1"/>
    <property type="molecule type" value="Genomic_DNA"/>
</dbReference>
<keyword evidence="9" id="KW-1185">Reference proteome</keyword>
<evidence type="ECO:0000256" key="1">
    <source>
        <dbReference type="ARBA" id="ARBA00001954"/>
    </source>
</evidence>
<gene>
    <name evidence="8" type="ordered locus">FraEuI1c_1423</name>
</gene>
<evidence type="ECO:0000313" key="9">
    <source>
        <dbReference type="Proteomes" id="UP000002484"/>
    </source>
</evidence>
<dbReference type="GO" id="GO:0046872">
    <property type="term" value="F:metal ion binding"/>
    <property type="evidence" value="ECO:0007669"/>
    <property type="project" value="UniProtKB-KW"/>
</dbReference>
<dbReference type="eggNOG" id="COG2175">
    <property type="taxonomic scope" value="Bacteria"/>
</dbReference>
<evidence type="ECO:0000259" key="7">
    <source>
        <dbReference type="Pfam" id="PF02668"/>
    </source>
</evidence>
<dbReference type="STRING" id="298654.FraEuI1c_1423"/>